<dbReference type="GeneID" id="85007165"/>
<organism evidence="6 7">
    <name type="scientific">Slackia exigua (strain ATCC 700122 / DSM 15923 / CIP 105133 / JCM 11022 / KCTC 5966 / S-7)</name>
    <dbReference type="NCBI Taxonomy" id="649764"/>
    <lineage>
        <taxon>Bacteria</taxon>
        <taxon>Bacillati</taxon>
        <taxon>Actinomycetota</taxon>
        <taxon>Coriobacteriia</taxon>
        <taxon>Eggerthellales</taxon>
        <taxon>Eggerthellaceae</taxon>
        <taxon>Slackia</taxon>
    </lineage>
</organism>
<dbReference type="Proteomes" id="UP000006001">
    <property type="component" value="Unassembled WGS sequence"/>
</dbReference>
<comment type="caution">
    <text evidence="6">The sequence shown here is derived from an EMBL/GenBank/DDBJ whole genome shotgun (WGS) entry which is preliminary data.</text>
</comment>
<dbReference type="InterPro" id="IPR005311">
    <property type="entry name" value="PBP_dimer"/>
</dbReference>
<dbReference type="PANTHER" id="PTHR30627:SF1">
    <property type="entry name" value="PEPTIDOGLYCAN D,D-TRANSPEPTIDASE FTSI"/>
    <property type="match status" value="1"/>
</dbReference>
<evidence type="ECO:0000259" key="5">
    <source>
        <dbReference type="Pfam" id="PF03717"/>
    </source>
</evidence>
<dbReference type="SUPFAM" id="SSF56601">
    <property type="entry name" value="beta-lactamase/transpeptidase-like"/>
    <property type="match status" value="1"/>
</dbReference>
<dbReference type="GO" id="GO:0071555">
    <property type="term" value="P:cell wall organization"/>
    <property type="evidence" value="ECO:0007669"/>
    <property type="project" value="TreeGrafter"/>
</dbReference>
<dbReference type="InterPro" id="IPR036138">
    <property type="entry name" value="PBP_dimer_sf"/>
</dbReference>
<proteinExistence type="inferred from homology"/>
<dbReference type="GO" id="GO:0008658">
    <property type="term" value="F:penicillin binding"/>
    <property type="evidence" value="ECO:0007669"/>
    <property type="project" value="InterPro"/>
</dbReference>
<dbReference type="Gene3D" id="3.30.450.330">
    <property type="match status" value="1"/>
</dbReference>
<evidence type="ECO:0000256" key="1">
    <source>
        <dbReference type="ARBA" id="ARBA00004370"/>
    </source>
</evidence>
<dbReference type="Pfam" id="PF03717">
    <property type="entry name" value="PBP_dimer"/>
    <property type="match status" value="1"/>
</dbReference>
<gene>
    <name evidence="6" type="ORF">HMPREF0762_00545</name>
</gene>
<evidence type="ECO:0000313" key="6">
    <source>
        <dbReference type="EMBL" id="EEZ61908.1"/>
    </source>
</evidence>
<evidence type="ECO:0000256" key="3">
    <source>
        <dbReference type="ARBA" id="ARBA00023136"/>
    </source>
</evidence>
<dbReference type="Pfam" id="PF00905">
    <property type="entry name" value="Transpeptidase"/>
    <property type="match status" value="1"/>
</dbReference>
<dbReference type="Gene3D" id="3.90.1310.10">
    <property type="entry name" value="Penicillin-binding protein 2a (Domain 2)"/>
    <property type="match status" value="1"/>
</dbReference>
<comment type="similarity">
    <text evidence="2">Belongs to the transpeptidase family.</text>
</comment>
<name>D0WF38_SLAES</name>
<dbReference type="HOGENOM" id="CLU_009289_6_0_11"/>
<dbReference type="EMBL" id="ACUX02000005">
    <property type="protein sequence ID" value="EEZ61908.1"/>
    <property type="molecule type" value="Genomic_DNA"/>
</dbReference>
<dbReference type="InterPro" id="IPR050515">
    <property type="entry name" value="Beta-lactam/transpept"/>
</dbReference>
<dbReference type="eggNOG" id="COG0768">
    <property type="taxonomic scope" value="Bacteria"/>
</dbReference>
<dbReference type="AlphaFoldDB" id="D0WF38"/>
<evidence type="ECO:0000259" key="4">
    <source>
        <dbReference type="Pfam" id="PF00905"/>
    </source>
</evidence>
<dbReference type="Gene3D" id="3.40.710.10">
    <property type="entry name" value="DD-peptidase/beta-lactamase superfamily"/>
    <property type="match status" value="1"/>
</dbReference>
<comment type="subcellular location">
    <subcellularLocation>
        <location evidence="1">Membrane</location>
    </subcellularLocation>
</comment>
<keyword evidence="3" id="KW-0472">Membrane</keyword>
<dbReference type="GO" id="GO:0005886">
    <property type="term" value="C:plasma membrane"/>
    <property type="evidence" value="ECO:0007669"/>
    <property type="project" value="TreeGrafter"/>
</dbReference>
<dbReference type="PANTHER" id="PTHR30627">
    <property type="entry name" value="PEPTIDOGLYCAN D,D-TRANSPEPTIDASE"/>
    <property type="match status" value="1"/>
</dbReference>
<sequence>MGLELLFDDGAPSLSRRNFVLAAFGGIAALWSGRLLYLQVAKADEYSRMAEASRTVSYDVPARRGTIYDRNGNVLATSVDATTVYVNPREVSDPQGVAAALADAFDGTQDDYRELVTQDSTFVYVKRKADADAAKALRSQGLSGVHFIGDTKRIYPYGSTAGQVVGFTNIDGEGVSGLELFYDDILRGENGRMSYEIGADGTSIPDGSKVENEAVDGEDIIISIDIDMQAFVEEKLRGQVRNQGGTDGNAILLDSSNGEIIAVASTPYFNPSDTSKVEEGATSVKSITNAFEPGSVFKTVSATAILEAGTMTPDTVVYCPTSIAADEYRVSDMHDRPETDMTLRQIIQNSSNVGISRSVEDYLGFDRLYEKIKAYGMTEATGADYPGEAAGYHTASSEWSKIQAYNVTFGQGITVTPLQIARFYGALRNGGVACTPHFLIAKPQTDETPAYASARIIENIAAIPDMVSMLKTVVEEGTGVDAAIDGFSVAGKTGTAEYAVEGGGYEKYAANKDFCGFLPDSSSPLVCFVEVDHVYDDSPATPLFHDIMSFAIDRYRVVE</sequence>
<dbReference type="InterPro" id="IPR012338">
    <property type="entry name" value="Beta-lactam/transpept-like"/>
</dbReference>
<dbReference type="STRING" id="649764.HMPREF0762_00545"/>
<evidence type="ECO:0000313" key="7">
    <source>
        <dbReference type="Proteomes" id="UP000006001"/>
    </source>
</evidence>
<dbReference type="SUPFAM" id="SSF56519">
    <property type="entry name" value="Penicillin binding protein dimerisation domain"/>
    <property type="match status" value="1"/>
</dbReference>
<dbReference type="InterPro" id="IPR001460">
    <property type="entry name" value="PCN-bd_Tpept"/>
</dbReference>
<feature type="domain" description="Penicillin-binding protein transpeptidase" evidence="4">
    <location>
        <begin position="250"/>
        <end position="548"/>
    </location>
</feature>
<protein>
    <submittedName>
        <fullName evidence="6">Penicillin-binding protein, transpeptidase domain protein</fullName>
    </submittedName>
</protein>
<dbReference type="OrthoDB" id="9789078at2"/>
<dbReference type="RefSeq" id="WP_006361799.1">
    <property type="nucleotide sequence ID" value="NZ_GG700630.1"/>
</dbReference>
<accession>D0WF38</accession>
<reference evidence="6" key="1">
    <citation type="submission" date="2009-10" db="EMBL/GenBank/DDBJ databases">
        <authorList>
            <person name="Weinstock G."/>
            <person name="Sodergren E."/>
            <person name="Clifton S."/>
            <person name="Fulton L."/>
            <person name="Fulton B."/>
            <person name="Courtney L."/>
            <person name="Fronick C."/>
            <person name="Harrison M."/>
            <person name="Strong C."/>
            <person name="Farmer C."/>
            <person name="Delahaunty K."/>
            <person name="Markovic C."/>
            <person name="Hall O."/>
            <person name="Minx P."/>
            <person name="Tomlinson C."/>
            <person name="Mitreva M."/>
            <person name="Nelson J."/>
            <person name="Hou S."/>
            <person name="Wollam A."/>
            <person name="Pepin K.H."/>
            <person name="Johnson M."/>
            <person name="Bhonagiri V."/>
            <person name="Nash W.E."/>
            <person name="Warren W."/>
            <person name="Chinwalla A."/>
            <person name="Mardis E.R."/>
            <person name="Wilson R.K."/>
        </authorList>
    </citation>
    <scope>NUCLEOTIDE SEQUENCE [LARGE SCALE GENOMIC DNA]</scope>
    <source>
        <strain evidence="6">ATCC 700122</strain>
    </source>
</reference>
<feature type="domain" description="Penicillin-binding protein dimerisation" evidence="5">
    <location>
        <begin position="60"/>
        <end position="204"/>
    </location>
</feature>
<keyword evidence="7" id="KW-1185">Reference proteome</keyword>
<evidence type="ECO:0000256" key="2">
    <source>
        <dbReference type="ARBA" id="ARBA00007171"/>
    </source>
</evidence>